<keyword evidence="5" id="KW-1185">Reference proteome</keyword>
<reference evidence="4" key="1">
    <citation type="submission" date="2023-03" db="EMBL/GenBank/DDBJ databases">
        <authorList>
            <person name="Steffen K."/>
            <person name="Cardenas P."/>
        </authorList>
    </citation>
    <scope>NUCLEOTIDE SEQUENCE</scope>
</reference>
<evidence type="ECO:0000313" key="5">
    <source>
        <dbReference type="Proteomes" id="UP001174909"/>
    </source>
</evidence>
<gene>
    <name evidence="4" type="ORF">GBAR_LOCUS13933</name>
</gene>
<feature type="transmembrane region" description="Helical" evidence="2">
    <location>
        <begin position="70"/>
        <end position="91"/>
    </location>
</feature>
<evidence type="ECO:0000259" key="3">
    <source>
        <dbReference type="PROSITE" id="PS51718"/>
    </source>
</evidence>
<dbReference type="GO" id="GO:0008053">
    <property type="term" value="P:mitochondrial fusion"/>
    <property type="evidence" value="ECO:0007669"/>
    <property type="project" value="TreeGrafter"/>
</dbReference>
<evidence type="ECO:0000256" key="2">
    <source>
        <dbReference type="SAM" id="Phobius"/>
    </source>
</evidence>
<evidence type="ECO:0000256" key="1">
    <source>
        <dbReference type="SAM" id="MobiDB-lite"/>
    </source>
</evidence>
<dbReference type="GO" id="GO:0031966">
    <property type="term" value="C:mitochondrial membrane"/>
    <property type="evidence" value="ECO:0007669"/>
    <property type="project" value="TreeGrafter"/>
</dbReference>
<dbReference type="Proteomes" id="UP001174909">
    <property type="component" value="Unassembled WGS sequence"/>
</dbReference>
<feature type="compositionally biased region" description="Low complexity" evidence="1">
    <location>
        <begin position="132"/>
        <end position="153"/>
    </location>
</feature>
<feature type="domain" description="Dynamin-type G" evidence="3">
    <location>
        <begin position="229"/>
        <end position="493"/>
    </location>
</feature>
<dbReference type="SUPFAM" id="SSF52540">
    <property type="entry name" value="P-loop containing nucleoside triphosphate hydrolases"/>
    <property type="match status" value="1"/>
</dbReference>
<dbReference type="Gene3D" id="3.40.50.300">
    <property type="entry name" value="P-loop containing nucleotide triphosphate hydrolases"/>
    <property type="match status" value="1"/>
</dbReference>
<dbReference type="InterPro" id="IPR022812">
    <property type="entry name" value="Dynamin"/>
</dbReference>
<dbReference type="InterPro" id="IPR030381">
    <property type="entry name" value="G_DYNAMIN_dom"/>
</dbReference>
<dbReference type="InterPro" id="IPR001401">
    <property type="entry name" value="Dynamin_GTPase"/>
</dbReference>
<dbReference type="PROSITE" id="PS51718">
    <property type="entry name" value="G_DYNAMIN_2"/>
    <property type="match status" value="1"/>
</dbReference>
<accession>A0AA35S848</accession>
<dbReference type="GO" id="GO:0048312">
    <property type="term" value="P:intracellular distribution of mitochondria"/>
    <property type="evidence" value="ECO:0007669"/>
    <property type="project" value="TreeGrafter"/>
</dbReference>
<dbReference type="SMART" id="SM00053">
    <property type="entry name" value="DYNc"/>
    <property type="match status" value="1"/>
</dbReference>
<keyword evidence="2" id="KW-1133">Transmembrane helix</keyword>
<dbReference type="InterPro" id="IPR045063">
    <property type="entry name" value="Dynamin_N"/>
</dbReference>
<dbReference type="AlphaFoldDB" id="A0AA35S848"/>
<dbReference type="Pfam" id="PF00350">
    <property type="entry name" value="Dynamin_N"/>
    <property type="match status" value="1"/>
</dbReference>
<sequence>MAAVMLRGIRLQPLARSPGWRGITPGVRGYRPKKHPRLQTRLPVTPSLVYSTSSPRKGFGVVGRFLRRQIYLVLLLGGVSTGALLLVYVGMRREVERLSWLDNYLPSSIGGKVANGLDSLSGWLKSKPTPPSDSSSSSSSSAKTSGVAAGGVSETRDRLLHSEIRELTSKLAQVEKENHELMQLLRASGDDARAALLTRQKSLIEMYTDILNLLTDFDAKLNRKDGKFVNTLPQVVVVGDQSAGKTSVLEMVANARIFPRGGGEMMTRSPVIVTLSEGPEHVAVFKDSTKVYDLSKEDDLTRLRKEIEGRMKRTVETGKTISTEPVSLVVYGPQLKRMVLVDLPGIISTVTTGMAVTTREEIIRLCRQYMANPNAIIMCIQDGSVDAERSIVTDLVGQMDPPGQRTIFVLTKVDMAERSGIKQQRMLSILDGQLFPMKALGYYAVIAGKGSSADSIRSIQHYEQRVLCQIQALPEWDVARGPAIHQEHGECSD</sequence>
<organism evidence="4 5">
    <name type="scientific">Geodia barretti</name>
    <name type="common">Barrett's horny sponge</name>
    <dbReference type="NCBI Taxonomy" id="519541"/>
    <lineage>
        <taxon>Eukaryota</taxon>
        <taxon>Metazoa</taxon>
        <taxon>Porifera</taxon>
        <taxon>Demospongiae</taxon>
        <taxon>Heteroscleromorpha</taxon>
        <taxon>Tetractinellida</taxon>
        <taxon>Astrophorina</taxon>
        <taxon>Geodiidae</taxon>
        <taxon>Geodia</taxon>
    </lineage>
</organism>
<protein>
    <submittedName>
        <fullName evidence="4">Dynamin-like 120 kDa protein, mitochondrial</fullName>
    </submittedName>
</protein>
<dbReference type="GO" id="GO:0005525">
    <property type="term" value="F:GTP binding"/>
    <property type="evidence" value="ECO:0007669"/>
    <property type="project" value="InterPro"/>
</dbReference>
<dbReference type="PANTHER" id="PTHR11566">
    <property type="entry name" value="DYNAMIN"/>
    <property type="match status" value="1"/>
</dbReference>
<dbReference type="GO" id="GO:0016559">
    <property type="term" value="P:peroxisome fission"/>
    <property type="evidence" value="ECO:0007669"/>
    <property type="project" value="TreeGrafter"/>
</dbReference>
<keyword evidence="2" id="KW-0472">Membrane</keyword>
<dbReference type="CDD" id="cd08771">
    <property type="entry name" value="DLP_1"/>
    <property type="match status" value="1"/>
</dbReference>
<dbReference type="GO" id="GO:0000266">
    <property type="term" value="P:mitochondrial fission"/>
    <property type="evidence" value="ECO:0007669"/>
    <property type="project" value="TreeGrafter"/>
</dbReference>
<dbReference type="EMBL" id="CASHTH010002040">
    <property type="protein sequence ID" value="CAI8023881.1"/>
    <property type="molecule type" value="Genomic_DNA"/>
</dbReference>
<dbReference type="InterPro" id="IPR027417">
    <property type="entry name" value="P-loop_NTPase"/>
</dbReference>
<dbReference type="PANTHER" id="PTHR11566:SF67">
    <property type="entry name" value="DYNAMIN-LIKE 120 KDA PROTEIN, MITOCHONDRIAL"/>
    <property type="match status" value="1"/>
</dbReference>
<dbReference type="GO" id="GO:0008017">
    <property type="term" value="F:microtubule binding"/>
    <property type="evidence" value="ECO:0007669"/>
    <property type="project" value="TreeGrafter"/>
</dbReference>
<dbReference type="GO" id="GO:0005874">
    <property type="term" value="C:microtubule"/>
    <property type="evidence" value="ECO:0007669"/>
    <property type="project" value="TreeGrafter"/>
</dbReference>
<dbReference type="GO" id="GO:0006897">
    <property type="term" value="P:endocytosis"/>
    <property type="evidence" value="ECO:0007669"/>
    <property type="project" value="TreeGrafter"/>
</dbReference>
<dbReference type="GO" id="GO:0005758">
    <property type="term" value="C:mitochondrial intermembrane space"/>
    <property type="evidence" value="ECO:0007669"/>
    <property type="project" value="TreeGrafter"/>
</dbReference>
<dbReference type="PRINTS" id="PR00195">
    <property type="entry name" value="DYNAMIN"/>
</dbReference>
<name>A0AA35S848_GEOBA</name>
<comment type="caution">
    <text evidence="4">The sequence shown here is derived from an EMBL/GenBank/DDBJ whole genome shotgun (WGS) entry which is preliminary data.</text>
</comment>
<proteinExistence type="predicted"/>
<keyword evidence="2" id="KW-0812">Transmembrane</keyword>
<feature type="region of interest" description="Disordered" evidence="1">
    <location>
        <begin position="124"/>
        <end position="153"/>
    </location>
</feature>
<dbReference type="GO" id="GO:0003924">
    <property type="term" value="F:GTPase activity"/>
    <property type="evidence" value="ECO:0007669"/>
    <property type="project" value="InterPro"/>
</dbReference>
<evidence type="ECO:0000313" key="4">
    <source>
        <dbReference type="EMBL" id="CAI8023881.1"/>
    </source>
</evidence>